<dbReference type="AlphaFoldDB" id="E0S1L5"/>
<dbReference type="InterPro" id="IPR020103">
    <property type="entry name" value="PsdUridine_synth_cat_dom_sf"/>
</dbReference>
<evidence type="ECO:0000256" key="6">
    <source>
        <dbReference type="PIRSR" id="PIRSR001430-2"/>
    </source>
</evidence>
<evidence type="ECO:0000256" key="3">
    <source>
        <dbReference type="ARBA" id="ARBA00023235"/>
    </source>
</evidence>
<dbReference type="PANTHER" id="PTHR11142">
    <property type="entry name" value="PSEUDOURIDYLATE SYNTHASE"/>
    <property type="match status" value="1"/>
</dbReference>
<dbReference type="GO" id="GO:0031119">
    <property type="term" value="P:tRNA pseudouridine synthesis"/>
    <property type="evidence" value="ECO:0007669"/>
    <property type="project" value="UniProtKB-UniRule"/>
</dbReference>
<reference evidence="9 10" key="1">
    <citation type="journal article" date="2010" name="PLoS ONE">
        <title>The glycobiome of the rumen bacterium Butyrivibrio proteoclasticus B316(T) highlights adaptation to a polysaccharide-rich environment.</title>
        <authorList>
            <person name="Kelly W.J."/>
            <person name="Leahy S.C."/>
            <person name="Altermann E."/>
            <person name="Yeoman C.J."/>
            <person name="Dunne J.C."/>
            <person name="Kong Z."/>
            <person name="Pacheco D.M."/>
            <person name="Li D."/>
            <person name="Noel S.J."/>
            <person name="Moon C.D."/>
            <person name="Cookson A.L."/>
            <person name="Attwood G.T."/>
        </authorList>
    </citation>
    <scope>NUCLEOTIDE SEQUENCE [LARGE SCALE GENOMIC DNA]</scope>
    <source>
        <strain evidence="10">ATCC 51982 / DSM 14932 / B316</strain>
    </source>
</reference>
<comment type="similarity">
    <text evidence="1 4 7">Belongs to the tRNA pseudouridine synthase TruA family.</text>
</comment>
<protein>
    <recommendedName>
        <fullName evidence="4">tRNA pseudouridine synthase A</fullName>
        <ecNumber evidence="4">5.4.99.12</ecNumber>
    </recommendedName>
    <alternativeName>
        <fullName evidence="4">tRNA pseudouridine(38-40) synthase</fullName>
    </alternativeName>
    <alternativeName>
        <fullName evidence="4">tRNA pseudouridylate synthase I</fullName>
    </alternativeName>
    <alternativeName>
        <fullName evidence="4">tRNA-uridine isomerase I</fullName>
    </alternativeName>
</protein>
<dbReference type="SUPFAM" id="SSF55120">
    <property type="entry name" value="Pseudouridine synthase"/>
    <property type="match status" value="1"/>
</dbReference>
<dbReference type="PIRSF" id="PIRSF001430">
    <property type="entry name" value="tRNA_psdUrid_synth"/>
    <property type="match status" value="1"/>
</dbReference>
<feature type="domain" description="Pseudouridine synthase I TruA alpha/beta" evidence="8">
    <location>
        <begin position="24"/>
        <end position="125"/>
    </location>
</feature>
<sequence>MYNRFCKLTSGNKREMKQNYKFIISYDGTRYHGWEKKPDLEMTIQGKLEGVLNRMIGAEGTGEVNLIGAGRTDAGVHARAMTASAVLDTHLSEAEIQSYMNTYLPEDISVNEVKVCSDRFHARYNAIGKTYRYTCWYGDGKPVFDRKYVTVLDREPNVDMMRKAAELLIGEHDFRSFCGNSKMKKSTVRVLDTINIEKNGNYIRFYFHGNGFLQNMVRILTGTLLEVGYGNISPEKIQDILKACDRKKAGPTARPEGLCMMKVDY</sequence>
<evidence type="ECO:0000256" key="7">
    <source>
        <dbReference type="RuleBase" id="RU003792"/>
    </source>
</evidence>
<feature type="domain" description="Pseudouridine synthase I TruA alpha/beta" evidence="8">
    <location>
        <begin position="164"/>
        <end position="265"/>
    </location>
</feature>
<gene>
    <name evidence="4" type="primary">truA</name>
    <name evidence="9" type="ordered locus">bpr_I0948</name>
</gene>
<evidence type="ECO:0000313" key="9">
    <source>
        <dbReference type="EMBL" id="ADL33690.1"/>
    </source>
</evidence>
<dbReference type="EMBL" id="CP001810">
    <property type="protein sequence ID" value="ADL33690.1"/>
    <property type="molecule type" value="Genomic_DNA"/>
</dbReference>
<evidence type="ECO:0000256" key="1">
    <source>
        <dbReference type="ARBA" id="ARBA00009375"/>
    </source>
</evidence>
<dbReference type="NCBIfam" id="TIGR00071">
    <property type="entry name" value="hisT_truA"/>
    <property type="match status" value="1"/>
</dbReference>
<dbReference type="InterPro" id="IPR020097">
    <property type="entry name" value="PsdUridine_synth_TruA_a/b_dom"/>
</dbReference>
<dbReference type="KEGG" id="bpb:bpr_I0948"/>
<dbReference type="eggNOG" id="COG0101">
    <property type="taxonomic scope" value="Bacteria"/>
</dbReference>
<keyword evidence="10" id="KW-1185">Reference proteome</keyword>
<dbReference type="HOGENOM" id="CLU_014673_0_1_9"/>
<dbReference type="GO" id="GO:0003723">
    <property type="term" value="F:RNA binding"/>
    <property type="evidence" value="ECO:0007669"/>
    <property type="project" value="InterPro"/>
</dbReference>
<comment type="function">
    <text evidence="4">Formation of pseudouridine at positions 38, 39 and 40 in the anticodon stem and loop of transfer RNAs.</text>
</comment>
<dbReference type="GO" id="GO:0160147">
    <property type="term" value="F:tRNA pseudouridine(38-40) synthase activity"/>
    <property type="evidence" value="ECO:0007669"/>
    <property type="project" value="UniProtKB-EC"/>
</dbReference>
<accession>E0S1L5</accession>
<organism evidence="9 10">
    <name type="scientific">Butyrivibrio proteoclasticus (strain ATCC 51982 / DSM 14932 / B316)</name>
    <name type="common">Clostridium proteoclasticum</name>
    <dbReference type="NCBI Taxonomy" id="515622"/>
    <lineage>
        <taxon>Bacteria</taxon>
        <taxon>Bacillati</taxon>
        <taxon>Bacillota</taxon>
        <taxon>Clostridia</taxon>
        <taxon>Lachnospirales</taxon>
        <taxon>Lachnospiraceae</taxon>
        <taxon>Butyrivibrio</taxon>
    </lineage>
</organism>
<dbReference type="InterPro" id="IPR020094">
    <property type="entry name" value="TruA/RsuA/RluB/E/F_N"/>
</dbReference>
<evidence type="ECO:0000259" key="8">
    <source>
        <dbReference type="Pfam" id="PF01416"/>
    </source>
</evidence>
<dbReference type="InterPro" id="IPR001406">
    <property type="entry name" value="PsdUridine_synth_TruA"/>
</dbReference>
<feature type="active site" description="Nucleophile" evidence="4 5">
    <location>
        <position position="73"/>
    </location>
</feature>
<keyword evidence="2 4" id="KW-0819">tRNA processing</keyword>
<proteinExistence type="inferred from homology"/>
<comment type="caution">
    <text evidence="4">Lacks conserved residue(s) required for the propagation of feature annotation.</text>
</comment>
<dbReference type="STRING" id="515622.bpr_I0948"/>
<comment type="catalytic activity">
    <reaction evidence="4 7">
        <text>uridine(38/39/40) in tRNA = pseudouridine(38/39/40) in tRNA</text>
        <dbReference type="Rhea" id="RHEA:22376"/>
        <dbReference type="Rhea" id="RHEA-COMP:10085"/>
        <dbReference type="Rhea" id="RHEA-COMP:10087"/>
        <dbReference type="ChEBI" id="CHEBI:65314"/>
        <dbReference type="ChEBI" id="CHEBI:65315"/>
        <dbReference type="EC" id="5.4.99.12"/>
    </reaction>
</comment>
<dbReference type="EC" id="5.4.99.12" evidence="4"/>
<evidence type="ECO:0000256" key="2">
    <source>
        <dbReference type="ARBA" id="ARBA00022694"/>
    </source>
</evidence>
<dbReference type="Gene3D" id="3.30.70.580">
    <property type="entry name" value="Pseudouridine synthase I, catalytic domain, N-terminal subdomain"/>
    <property type="match status" value="1"/>
</dbReference>
<dbReference type="InterPro" id="IPR020095">
    <property type="entry name" value="PsdUridine_synth_TruA_C"/>
</dbReference>
<evidence type="ECO:0000313" key="10">
    <source>
        <dbReference type="Proteomes" id="UP000001299"/>
    </source>
</evidence>
<feature type="binding site" evidence="4 6">
    <location>
        <position position="131"/>
    </location>
    <ligand>
        <name>substrate</name>
    </ligand>
</feature>
<dbReference type="HAMAP" id="MF_00171">
    <property type="entry name" value="TruA"/>
    <property type="match status" value="1"/>
</dbReference>
<dbReference type="Proteomes" id="UP000001299">
    <property type="component" value="Chromosome 1"/>
</dbReference>
<evidence type="ECO:0000256" key="4">
    <source>
        <dbReference type="HAMAP-Rule" id="MF_00171"/>
    </source>
</evidence>
<comment type="subunit">
    <text evidence="4">Homodimer.</text>
</comment>
<evidence type="ECO:0000256" key="5">
    <source>
        <dbReference type="PIRSR" id="PIRSR001430-1"/>
    </source>
</evidence>
<name>E0S1L5_BUTPB</name>
<dbReference type="Pfam" id="PF01416">
    <property type="entry name" value="PseudoU_synth_1"/>
    <property type="match status" value="2"/>
</dbReference>
<dbReference type="PANTHER" id="PTHR11142:SF22">
    <property type="entry name" value="TRNA PSEUDOURIDINE SYNTHASE A 2"/>
    <property type="match status" value="1"/>
</dbReference>
<dbReference type="Gene3D" id="3.30.70.660">
    <property type="entry name" value="Pseudouridine synthase I, catalytic domain, C-terminal subdomain"/>
    <property type="match status" value="1"/>
</dbReference>
<keyword evidence="3 4" id="KW-0413">Isomerase</keyword>
<dbReference type="CDD" id="cd02570">
    <property type="entry name" value="PseudoU_synth_EcTruA"/>
    <property type="match status" value="1"/>
</dbReference>